<proteinExistence type="predicted"/>
<reference evidence="1 2" key="1">
    <citation type="submission" date="2009-01" db="EMBL/GenBank/DDBJ databases">
        <authorList>
            <person name="Fulton L."/>
            <person name="Clifton S."/>
            <person name="Fulton B."/>
            <person name="Xu J."/>
            <person name="Minx P."/>
            <person name="Pepin K.H."/>
            <person name="Johnson M."/>
            <person name="Bhonagiri V."/>
            <person name="Nash W.E."/>
            <person name="Mardis E.R."/>
            <person name="Wilson R.K."/>
        </authorList>
    </citation>
    <scope>NUCLEOTIDE SEQUENCE [LARGE SCALE GENOMIC DNA]</scope>
    <source>
        <strain evidence="1 2">DSM 5476</strain>
    </source>
</reference>
<reference evidence="1 2" key="2">
    <citation type="submission" date="2009-02" db="EMBL/GenBank/DDBJ databases">
        <title>Draft genome sequence of Clostridium methylpentosum (DSM 5476).</title>
        <authorList>
            <person name="Sudarsanam P."/>
            <person name="Ley R."/>
            <person name="Guruge J."/>
            <person name="Turnbaugh P.J."/>
            <person name="Mahowald M."/>
            <person name="Liep D."/>
            <person name="Gordon J."/>
        </authorList>
    </citation>
    <scope>NUCLEOTIDE SEQUENCE [LARGE SCALE GENOMIC DNA]</scope>
    <source>
        <strain evidence="1 2">DSM 5476</strain>
    </source>
</reference>
<accession>C0EG79</accession>
<evidence type="ECO:0000313" key="1">
    <source>
        <dbReference type="EMBL" id="EEG29510.1"/>
    </source>
</evidence>
<keyword evidence="2" id="KW-1185">Reference proteome</keyword>
<dbReference type="Proteomes" id="UP000003340">
    <property type="component" value="Unassembled WGS sequence"/>
</dbReference>
<dbReference type="HOGENOM" id="CLU_210174_0_0_9"/>
<organism evidence="1 2">
    <name type="scientific">[Clostridium] methylpentosum DSM 5476</name>
    <dbReference type="NCBI Taxonomy" id="537013"/>
    <lineage>
        <taxon>Bacteria</taxon>
        <taxon>Bacillati</taxon>
        <taxon>Bacillota</taxon>
        <taxon>Clostridia</taxon>
        <taxon>Eubacteriales</taxon>
        <taxon>Oscillospiraceae</taxon>
        <taxon>Oscillospiraceae incertae sedis</taxon>
    </lineage>
</organism>
<sequence>MVFLATRKRVNKLFEAHLICNLIFLKLPLDIFLYLLFIPPYCIHIIPSCPEMSIAILIL</sequence>
<name>C0EG79_9FIRM</name>
<gene>
    <name evidence="1" type="ORF">CLOSTMETH_02872</name>
</gene>
<protein>
    <submittedName>
        <fullName evidence="1">Uncharacterized protein</fullName>
    </submittedName>
</protein>
<dbReference type="EMBL" id="ACEC01000097">
    <property type="protein sequence ID" value="EEG29510.1"/>
    <property type="molecule type" value="Genomic_DNA"/>
</dbReference>
<evidence type="ECO:0000313" key="2">
    <source>
        <dbReference type="Proteomes" id="UP000003340"/>
    </source>
</evidence>
<dbReference type="AlphaFoldDB" id="C0EG79"/>
<comment type="caution">
    <text evidence="1">The sequence shown here is derived from an EMBL/GenBank/DDBJ whole genome shotgun (WGS) entry which is preliminary data.</text>
</comment>